<protein>
    <submittedName>
        <fullName evidence="2">DUF6336 family protein</fullName>
    </submittedName>
</protein>
<dbReference type="InterPro" id="IPR046299">
    <property type="entry name" value="DUF6336"/>
</dbReference>
<accession>A0AAU3GNX2</accession>
<feature type="transmembrane region" description="Helical" evidence="1">
    <location>
        <begin position="21"/>
        <end position="43"/>
    </location>
</feature>
<keyword evidence="1" id="KW-0472">Membrane</keyword>
<sequence>MSRVSRSEDGVLEPRLRLGEVVARGAAYGLGAAVCLAVAAFVVREHDVRVDLLEATAFLGLLAGAVLLLTGLFFWASSSGEVLRWRDFPTTGGPYDAVPVVAPALVRTGVFLLVPVPVAFGLGELVASAAVGSWLWGA</sequence>
<dbReference type="Pfam" id="PF19862">
    <property type="entry name" value="DUF6336"/>
    <property type="match status" value="1"/>
</dbReference>
<evidence type="ECO:0000313" key="2">
    <source>
        <dbReference type="EMBL" id="WTY94663.1"/>
    </source>
</evidence>
<dbReference type="EMBL" id="CP109535">
    <property type="protein sequence ID" value="WTY94663.1"/>
    <property type="molecule type" value="Genomic_DNA"/>
</dbReference>
<name>A0AAU3GNX2_9ACTN</name>
<gene>
    <name evidence="2" type="ORF">OG626_06995</name>
</gene>
<evidence type="ECO:0000256" key="1">
    <source>
        <dbReference type="SAM" id="Phobius"/>
    </source>
</evidence>
<keyword evidence="1" id="KW-0812">Transmembrane</keyword>
<proteinExistence type="predicted"/>
<feature type="transmembrane region" description="Helical" evidence="1">
    <location>
        <begin position="55"/>
        <end position="76"/>
    </location>
</feature>
<keyword evidence="1" id="KW-1133">Transmembrane helix</keyword>
<feature type="transmembrane region" description="Helical" evidence="1">
    <location>
        <begin position="110"/>
        <end position="136"/>
    </location>
</feature>
<reference evidence="2" key="1">
    <citation type="submission" date="2022-10" db="EMBL/GenBank/DDBJ databases">
        <title>The complete genomes of actinobacterial strains from the NBC collection.</title>
        <authorList>
            <person name="Joergensen T.S."/>
            <person name="Alvarez Arevalo M."/>
            <person name="Sterndorff E.B."/>
            <person name="Faurdal D."/>
            <person name="Vuksanovic O."/>
            <person name="Mourched A.-S."/>
            <person name="Charusanti P."/>
            <person name="Shaw S."/>
            <person name="Blin K."/>
            <person name="Weber T."/>
        </authorList>
    </citation>
    <scope>NUCLEOTIDE SEQUENCE</scope>
    <source>
        <strain evidence="2">NBC_01401</strain>
    </source>
</reference>
<organism evidence="2">
    <name type="scientific">Streptomyces sp. NBC_01401</name>
    <dbReference type="NCBI Taxonomy" id="2903854"/>
    <lineage>
        <taxon>Bacteria</taxon>
        <taxon>Bacillati</taxon>
        <taxon>Actinomycetota</taxon>
        <taxon>Actinomycetes</taxon>
        <taxon>Kitasatosporales</taxon>
        <taxon>Streptomycetaceae</taxon>
        <taxon>Streptomyces</taxon>
    </lineage>
</organism>
<dbReference type="AlphaFoldDB" id="A0AAU3GNX2"/>